<organism evidence="1 2">
    <name type="scientific">Schleiferia thermophila</name>
    <dbReference type="NCBI Taxonomy" id="884107"/>
    <lineage>
        <taxon>Bacteria</taxon>
        <taxon>Pseudomonadati</taxon>
        <taxon>Bacteroidota</taxon>
        <taxon>Flavobacteriia</taxon>
        <taxon>Flavobacteriales</taxon>
        <taxon>Schleiferiaceae</taxon>
        <taxon>Schleiferia</taxon>
    </lineage>
</organism>
<dbReference type="Proteomes" id="UP000253517">
    <property type="component" value="Unassembled WGS sequence"/>
</dbReference>
<dbReference type="AlphaFoldDB" id="A0A369A133"/>
<reference evidence="1 2" key="1">
    <citation type="submission" date="2018-07" db="EMBL/GenBank/DDBJ databases">
        <title>Genomic Encyclopedia of Type Strains, Phase IV (KMG-IV): sequencing the most valuable type-strain genomes for metagenomic binning, comparative biology and taxonomic classification.</title>
        <authorList>
            <person name="Goeker M."/>
        </authorList>
    </citation>
    <scope>NUCLEOTIDE SEQUENCE [LARGE SCALE GENOMIC DNA]</scope>
    <source>
        <strain evidence="1 2">DSM 21410</strain>
    </source>
</reference>
<accession>A0A369A133</accession>
<comment type="caution">
    <text evidence="1">The sequence shown here is derived from an EMBL/GenBank/DDBJ whole genome shotgun (WGS) entry which is preliminary data.</text>
</comment>
<dbReference type="Gene3D" id="3.40.50.2000">
    <property type="entry name" value="Glycogen Phosphorylase B"/>
    <property type="match status" value="1"/>
</dbReference>
<dbReference type="GO" id="GO:0016740">
    <property type="term" value="F:transferase activity"/>
    <property type="evidence" value="ECO:0007669"/>
    <property type="project" value="UniProtKB-KW"/>
</dbReference>
<sequence length="374" mass="43300">MKFNLLTAFPTVHWNHNWERQHELIFRLSRKFQAVNIHQPYGLINYSLPHVLKKFKDYWVNRQKIEKGLLANPTAENFHFVNHFYLPIHYTWWSDCINYQLVSSKAFPPEESLIYSGYVNGFMFKYFQKGGFKWLDLFARRQKMSELSVKAKNLEAKAVETADLVTADNVNTISDYMSIRKDILYLPQGVDAGRFYPTTGMESIKSLAKGYKGIAGYMGTDLAVDLQLLSEVIRLCPEIFFVFIGNFKNSTKTALNVYKNVVFTGRIGYFELNEAVNSLDIGIIPYLINEKTSGVFPTKYYEYLACNKPVITTPLPDLVDKNSLHVIVAEDARSWRDAMYFLLKKPYEPNAPISEAMHNTWARRLELLEGYLPL</sequence>
<name>A0A369A133_9FLAO</name>
<keyword evidence="1" id="KW-0808">Transferase</keyword>
<evidence type="ECO:0000313" key="2">
    <source>
        <dbReference type="Proteomes" id="UP000253517"/>
    </source>
</evidence>
<gene>
    <name evidence="1" type="ORF">DES35_10537</name>
</gene>
<dbReference type="EMBL" id="QPJS01000005">
    <property type="protein sequence ID" value="RCX02066.1"/>
    <property type="molecule type" value="Genomic_DNA"/>
</dbReference>
<dbReference type="RefSeq" id="WP_051889388.1">
    <property type="nucleotide sequence ID" value="NZ_BHZF01000004.1"/>
</dbReference>
<protein>
    <submittedName>
        <fullName evidence="1">Glycosyltransferase involved in cell wall biosynthesis</fullName>
    </submittedName>
</protein>
<dbReference type="SUPFAM" id="SSF53756">
    <property type="entry name" value="UDP-Glycosyltransferase/glycogen phosphorylase"/>
    <property type="match status" value="1"/>
</dbReference>
<proteinExistence type="predicted"/>
<keyword evidence="2" id="KW-1185">Reference proteome</keyword>
<dbReference type="Pfam" id="PF13692">
    <property type="entry name" value="Glyco_trans_1_4"/>
    <property type="match status" value="1"/>
</dbReference>
<evidence type="ECO:0000313" key="1">
    <source>
        <dbReference type="EMBL" id="RCX02066.1"/>
    </source>
</evidence>